<keyword evidence="2 5" id="KW-0694">RNA-binding</keyword>
<dbReference type="Proteomes" id="UP000223913">
    <property type="component" value="Unassembled WGS sequence"/>
</dbReference>
<evidence type="ECO:0000313" key="10">
    <source>
        <dbReference type="Proteomes" id="UP000223913"/>
    </source>
</evidence>
<dbReference type="PROSITE" id="PS50889">
    <property type="entry name" value="S4"/>
    <property type="match status" value="1"/>
</dbReference>
<gene>
    <name evidence="9" type="ORF">CRP01_12945</name>
</gene>
<dbReference type="InterPro" id="IPR020103">
    <property type="entry name" value="PsdUridine_synth_cat_dom_sf"/>
</dbReference>
<dbReference type="CDD" id="cd00165">
    <property type="entry name" value="S4"/>
    <property type="match status" value="1"/>
</dbReference>
<dbReference type="InterPro" id="IPR002942">
    <property type="entry name" value="S4_RNA-bd"/>
</dbReference>
<dbReference type="EC" id="5.4.99.-" evidence="6"/>
<dbReference type="RefSeq" id="WP_099150453.1">
    <property type="nucleotide sequence ID" value="NZ_PDUD01000018.1"/>
</dbReference>
<dbReference type="InterPro" id="IPR006224">
    <property type="entry name" value="PsdUridine_synth_RluA-like_CS"/>
</dbReference>
<feature type="active site" evidence="4">
    <location>
        <position position="165"/>
    </location>
</feature>
<comment type="catalytic activity">
    <reaction evidence="6">
        <text>a uridine in RNA = a pseudouridine in RNA</text>
        <dbReference type="Rhea" id="RHEA:48348"/>
        <dbReference type="Rhea" id="RHEA-COMP:12068"/>
        <dbReference type="Rhea" id="RHEA-COMP:12069"/>
        <dbReference type="ChEBI" id="CHEBI:65314"/>
        <dbReference type="ChEBI" id="CHEBI:65315"/>
    </reaction>
</comment>
<dbReference type="EMBL" id="PDUD01000018">
    <property type="protein sequence ID" value="PHN06469.1"/>
    <property type="molecule type" value="Genomic_DNA"/>
</dbReference>
<evidence type="ECO:0000256" key="6">
    <source>
        <dbReference type="RuleBase" id="RU362028"/>
    </source>
</evidence>
<dbReference type="InterPro" id="IPR050188">
    <property type="entry name" value="RluA_PseudoU_synthase"/>
</dbReference>
<dbReference type="SUPFAM" id="SSF55120">
    <property type="entry name" value="Pseudouridine synthase"/>
    <property type="match status" value="1"/>
</dbReference>
<evidence type="ECO:0000256" key="2">
    <source>
        <dbReference type="ARBA" id="ARBA00022884"/>
    </source>
</evidence>
<accession>A0A2D0NE56</accession>
<keyword evidence="3 6" id="KW-0413">Isomerase</keyword>
<dbReference type="CDD" id="cd02869">
    <property type="entry name" value="PseudoU_synth_RluA_like"/>
    <property type="match status" value="1"/>
</dbReference>
<protein>
    <recommendedName>
        <fullName evidence="6">Pseudouridine synthase</fullName>
        <ecNumber evidence="6">5.4.99.-</ecNumber>
    </recommendedName>
</protein>
<dbReference type="GO" id="GO:0000455">
    <property type="term" value="P:enzyme-directed rRNA pseudouridine synthesis"/>
    <property type="evidence" value="ECO:0007669"/>
    <property type="project" value="UniProtKB-ARBA"/>
</dbReference>
<dbReference type="Pfam" id="PF00849">
    <property type="entry name" value="PseudoU_synth_2"/>
    <property type="match status" value="1"/>
</dbReference>
<evidence type="ECO:0000256" key="7">
    <source>
        <dbReference type="SAM" id="MobiDB-lite"/>
    </source>
</evidence>
<dbReference type="Gene3D" id="3.10.290.10">
    <property type="entry name" value="RNA-binding S4 domain"/>
    <property type="match status" value="1"/>
</dbReference>
<dbReference type="PANTHER" id="PTHR21600">
    <property type="entry name" value="MITOCHONDRIAL RNA PSEUDOURIDINE SYNTHASE"/>
    <property type="match status" value="1"/>
</dbReference>
<dbReference type="PANTHER" id="PTHR21600:SF44">
    <property type="entry name" value="RIBOSOMAL LARGE SUBUNIT PSEUDOURIDINE SYNTHASE D"/>
    <property type="match status" value="1"/>
</dbReference>
<evidence type="ECO:0000256" key="3">
    <source>
        <dbReference type="ARBA" id="ARBA00023235"/>
    </source>
</evidence>
<comment type="caution">
    <text evidence="9">The sequence shown here is derived from an EMBL/GenBank/DDBJ whole genome shotgun (WGS) entry which is preliminary data.</text>
</comment>
<dbReference type="Pfam" id="PF01479">
    <property type="entry name" value="S4"/>
    <property type="match status" value="1"/>
</dbReference>
<keyword evidence="10" id="KW-1185">Reference proteome</keyword>
<dbReference type="SUPFAM" id="SSF55174">
    <property type="entry name" value="Alpha-L RNA-binding motif"/>
    <property type="match status" value="1"/>
</dbReference>
<sequence length="356" mass="40719">MSTEELDIQDSEEQEGLDSDDYQDHQQIVIDPKQAPLRIDKFLMDRLMKVSRNRLQNAIRSGSILVDDKEVKPNFKVKPGQVITLILPKPPQEHLGPVQPEDIPLDIRYEDDDLMVVYKPPGMVVHPGVGHPNGTLVNALAYHFKDLPVMKGNDPDRIGLVHRIDKNTSGLLVVAKTDYSMTHLAKQFYNHTVDRTYQALVWGEPDPPNGTITANVGRHPRFRKLFTVFPEGDEGKWAVTHYKTLEGMYYVSLIECRLETGRTHQIRIHMQHLGHPLFSDDKYGGDQIVKGTVFSKYKKFVENCFTVMPRQALHAKSLGFTHPVSGERLHFETDLPEDFAAVMEKWRTYVNSRKTL</sequence>
<dbReference type="GO" id="GO:0120159">
    <property type="term" value="F:rRNA pseudouridine synthase activity"/>
    <property type="evidence" value="ECO:0007669"/>
    <property type="project" value="UniProtKB-ARBA"/>
</dbReference>
<reference evidence="9 10" key="1">
    <citation type="submission" date="2017-10" db="EMBL/GenBank/DDBJ databases">
        <title>The draft genome sequence of Lewinella nigricans NBRC 102662.</title>
        <authorList>
            <person name="Wang K."/>
        </authorList>
    </citation>
    <scope>NUCLEOTIDE SEQUENCE [LARGE SCALE GENOMIC DNA]</scope>
    <source>
        <strain evidence="9 10">NBRC 102662</strain>
    </source>
</reference>
<dbReference type="GO" id="GO:0003723">
    <property type="term" value="F:RNA binding"/>
    <property type="evidence" value="ECO:0007669"/>
    <property type="project" value="UniProtKB-KW"/>
</dbReference>
<evidence type="ECO:0000256" key="5">
    <source>
        <dbReference type="PROSITE-ProRule" id="PRU00182"/>
    </source>
</evidence>
<dbReference type="FunFam" id="3.30.2350.10:FF:000006">
    <property type="entry name" value="Pseudouridine synthase"/>
    <property type="match status" value="1"/>
</dbReference>
<comment type="similarity">
    <text evidence="1 6">Belongs to the pseudouridine synthase RluA family.</text>
</comment>
<dbReference type="Gene3D" id="3.30.2350.10">
    <property type="entry name" value="Pseudouridine synthase"/>
    <property type="match status" value="1"/>
</dbReference>
<dbReference type="InterPro" id="IPR036986">
    <property type="entry name" value="S4_RNA-bd_sf"/>
</dbReference>
<evidence type="ECO:0000256" key="1">
    <source>
        <dbReference type="ARBA" id="ARBA00010876"/>
    </source>
</evidence>
<dbReference type="OrthoDB" id="9807829at2"/>
<name>A0A2D0NE56_FLAN2</name>
<feature type="region of interest" description="Disordered" evidence="7">
    <location>
        <begin position="1"/>
        <end position="23"/>
    </location>
</feature>
<comment type="function">
    <text evidence="6">Responsible for synthesis of pseudouridine from uracil.</text>
</comment>
<organism evidence="9 10">
    <name type="scientific">Flavilitoribacter nigricans (strain ATCC 23147 / DSM 23189 / NBRC 102662 / NCIMB 1420 / SS-2)</name>
    <name type="common">Lewinella nigricans</name>
    <dbReference type="NCBI Taxonomy" id="1122177"/>
    <lineage>
        <taxon>Bacteria</taxon>
        <taxon>Pseudomonadati</taxon>
        <taxon>Bacteroidota</taxon>
        <taxon>Saprospiria</taxon>
        <taxon>Saprospirales</taxon>
        <taxon>Lewinellaceae</taxon>
        <taxon>Flavilitoribacter</taxon>
    </lineage>
</organism>
<dbReference type="AlphaFoldDB" id="A0A2D0NE56"/>
<dbReference type="InterPro" id="IPR006225">
    <property type="entry name" value="PsdUridine_synth_RluC/D"/>
</dbReference>
<evidence type="ECO:0000313" key="9">
    <source>
        <dbReference type="EMBL" id="PHN06469.1"/>
    </source>
</evidence>
<feature type="compositionally biased region" description="Acidic residues" evidence="7">
    <location>
        <begin position="1"/>
        <end position="21"/>
    </location>
</feature>
<proteinExistence type="inferred from homology"/>
<dbReference type="SMART" id="SM00363">
    <property type="entry name" value="S4"/>
    <property type="match status" value="1"/>
</dbReference>
<evidence type="ECO:0000259" key="8">
    <source>
        <dbReference type="SMART" id="SM00363"/>
    </source>
</evidence>
<evidence type="ECO:0000256" key="4">
    <source>
        <dbReference type="PIRSR" id="PIRSR606225-1"/>
    </source>
</evidence>
<dbReference type="PROSITE" id="PS01129">
    <property type="entry name" value="PSI_RLU"/>
    <property type="match status" value="1"/>
</dbReference>
<dbReference type="NCBIfam" id="TIGR00005">
    <property type="entry name" value="rluA_subfam"/>
    <property type="match status" value="1"/>
</dbReference>
<dbReference type="InterPro" id="IPR006145">
    <property type="entry name" value="PsdUridine_synth_RsuA/RluA"/>
</dbReference>
<feature type="domain" description="RNA-binding S4" evidence="8">
    <location>
        <begin position="37"/>
        <end position="96"/>
    </location>
</feature>